<feature type="region of interest" description="Disordered" evidence="2">
    <location>
        <begin position="110"/>
        <end position="171"/>
    </location>
</feature>
<protein>
    <recommendedName>
        <fullName evidence="5">BLISTER</fullName>
    </recommendedName>
</protein>
<evidence type="ECO:0000313" key="4">
    <source>
        <dbReference type="Proteomes" id="UP001497512"/>
    </source>
</evidence>
<feature type="compositionally biased region" description="Low complexity" evidence="2">
    <location>
        <begin position="289"/>
        <end position="304"/>
    </location>
</feature>
<feature type="compositionally biased region" description="Polar residues" evidence="2">
    <location>
        <begin position="117"/>
        <end position="127"/>
    </location>
</feature>
<accession>A0ABP0UED0</accession>
<organism evidence="3 4">
    <name type="scientific">Sphagnum troendelagicum</name>
    <dbReference type="NCBI Taxonomy" id="128251"/>
    <lineage>
        <taxon>Eukaryota</taxon>
        <taxon>Viridiplantae</taxon>
        <taxon>Streptophyta</taxon>
        <taxon>Embryophyta</taxon>
        <taxon>Bryophyta</taxon>
        <taxon>Sphagnophytina</taxon>
        <taxon>Sphagnopsida</taxon>
        <taxon>Sphagnales</taxon>
        <taxon>Sphagnaceae</taxon>
        <taxon>Sphagnum</taxon>
    </lineage>
</organism>
<dbReference type="PANTHER" id="PTHR47490">
    <property type="entry name" value="PROTEIN BLISTER"/>
    <property type="match status" value="1"/>
</dbReference>
<evidence type="ECO:0008006" key="5">
    <source>
        <dbReference type="Google" id="ProtNLM"/>
    </source>
</evidence>
<keyword evidence="1" id="KW-0175">Coiled coil</keyword>
<evidence type="ECO:0000313" key="3">
    <source>
        <dbReference type="EMBL" id="CAK9216351.1"/>
    </source>
</evidence>
<reference evidence="3" key="1">
    <citation type="submission" date="2024-02" db="EMBL/GenBank/DDBJ databases">
        <authorList>
            <consortium name="ELIXIR-Norway"/>
            <consortium name="Elixir Norway"/>
        </authorList>
    </citation>
    <scope>NUCLEOTIDE SEQUENCE</scope>
</reference>
<gene>
    <name evidence="3" type="ORF">CSSPTR1EN2_LOCUS13427</name>
</gene>
<evidence type="ECO:0000256" key="2">
    <source>
        <dbReference type="SAM" id="MobiDB-lite"/>
    </source>
</evidence>
<feature type="compositionally biased region" description="Basic and acidic residues" evidence="2">
    <location>
        <begin position="20"/>
        <end position="38"/>
    </location>
</feature>
<feature type="region of interest" description="Disordered" evidence="2">
    <location>
        <begin position="270"/>
        <end position="308"/>
    </location>
</feature>
<feature type="region of interest" description="Disordered" evidence="2">
    <location>
        <begin position="1"/>
        <end position="97"/>
    </location>
</feature>
<dbReference type="PANTHER" id="PTHR47490:SF2">
    <property type="entry name" value="PROTEIN BLISTER"/>
    <property type="match status" value="1"/>
</dbReference>
<name>A0ABP0UED0_9BRYO</name>
<feature type="compositionally biased region" description="Polar residues" evidence="2">
    <location>
        <begin position="86"/>
        <end position="97"/>
    </location>
</feature>
<feature type="coiled-coil region" evidence="1">
    <location>
        <begin position="792"/>
        <end position="819"/>
    </location>
</feature>
<keyword evidence="4" id="KW-1185">Reference proteome</keyword>
<feature type="compositionally biased region" description="Basic and acidic residues" evidence="2">
    <location>
        <begin position="128"/>
        <end position="137"/>
    </location>
</feature>
<dbReference type="InterPro" id="IPR044194">
    <property type="entry name" value="BLISTER"/>
</dbReference>
<feature type="coiled-coil region" evidence="1">
    <location>
        <begin position="498"/>
        <end position="644"/>
    </location>
</feature>
<dbReference type="Proteomes" id="UP001497512">
    <property type="component" value="Chromosome 2"/>
</dbReference>
<dbReference type="EMBL" id="OZ019894">
    <property type="protein sequence ID" value="CAK9216351.1"/>
    <property type="molecule type" value="Genomic_DNA"/>
</dbReference>
<proteinExistence type="predicted"/>
<evidence type="ECO:0000256" key="1">
    <source>
        <dbReference type="SAM" id="Coils"/>
    </source>
</evidence>
<sequence length="874" mass="94886">MASVETLPSAASKASTDPSSVRREQELQAGRLKLEQFKQKRKGKKANARASTPAEPRFSHDEQQSTPQQVDEQPAACLDLKLHGPGSQNGFSVQNGETAKKAGSSIFQGRAQGLKQAEQTFSSSDSRVGTEDIEKPGSVDVDQDSGLVPICKPDGNQGGAEDLPKFLQHSSNNNVPKESMEDANTSVLMPLPSGHEHARVVNGVTDDISWSSTSSLTKLMSGQVLDVPDRALLPSLAGVTAKIENSSTGERIASISLSDWSTLSRPFMTPLSTVPTDGPDSEYGYGYGSVSQPSVSKPQPSASPFLPHSEYQSIADPEIKVNSYFVSPSVESSHTSPPKSHPLTGTSSTFSFTNSPLRPLSATTAAQLESSRSLVPKALRSTPFSDSSSTSIFEPHSLTSLPTSKSYFEASRPTSFVSKALPLSKSALTSFASSNHVSSRPLHSSFLEPISSQATIVSTGGHQEHGVGISEGREEQLMDFLPRLPPISFLDQDIEKSRKSEREEFLSLEQHIEDLTQEKFSLQRSLDKERAMAASLASENTALVEDFNNQGQVVQRLKDDIVALEENVRMQEAMVKSMRAEREKAQQESSSAIERSQTLAGEVIALENRVRTLRSHELRLERDMESLTSDVDSYKRQIASLDKDRTHWKTMVDALQEEKKLLQGHLRKAALGDDTRKRETPLAAQQRQLVLADASTSTDDLVTEIPTLVGHGSSFPSDSRLVGSWQNGQQPDRSMGQSLGVGIHPFVHFHGVSSSMPPEVLRTVNSINAVITSLGEEKKAMLKALKAESTAAAQLRALNSDLSQKLEAQTQQLELAVAQRMAHGSRVSVQVAPKPGIVATDFVDEGDEVVDRVLGWIMHLFPGGSSRRNGVKRL</sequence>